<dbReference type="SUPFAM" id="SSF54427">
    <property type="entry name" value="NTF2-like"/>
    <property type="match status" value="1"/>
</dbReference>
<protein>
    <recommendedName>
        <fullName evidence="3">SnoaL-like domain-containing protein</fullName>
    </recommendedName>
</protein>
<dbReference type="Proteomes" id="UP001549097">
    <property type="component" value="Unassembled WGS sequence"/>
</dbReference>
<dbReference type="RefSeq" id="WP_198767314.1">
    <property type="nucleotide sequence ID" value="NZ_JAEACF010000001.1"/>
</dbReference>
<dbReference type="EMBL" id="JBEPMP010000001">
    <property type="protein sequence ID" value="MET3728396.1"/>
    <property type="molecule type" value="Genomic_DNA"/>
</dbReference>
<organism evidence="1 2">
    <name type="scientific">Fictibacillus halophilus</name>
    <dbReference type="NCBI Taxonomy" id="1610490"/>
    <lineage>
        <taxon>Bacteria</taxon>
        <taxon>Bacillati</taxon>
        <taxon>Bacillota</taxon>
        <taxon>Bacilli</taxon>
        <taxon>Bacillales</taxon>
        <taxon>Fictibacillaceae</taxon>
        <taxon>Fictibacillus</taxon>
    </lineage>
</organism>
<name>A0ABV2LIH3_9BACL</name>
<sequence>MKESFEQFYRNYLDSWRNFSIKGIENVVSPKYAAREIRGKEVYDFGYEESIEGWKYAFKELGEKRAKWILKEDVIFSLKDDEVMAIIWASLNVNDQPIETASLFFKTFRWEDGSWKMVRSYIEAGIPTEKMLSLEITTKER</sequence>
<accession>A0ABV2LIH3</accession>
<keyword evidence="2" id="KW-1185">Reference proteome</keyword>
<proteinExistence type="predicted"/>
<reference evidence="1 2" key="1">
    <citation type="submission" date="2024-06" db="EMBL/GenBank/DDBJ databases">
        <title>Genomic Encyclopedia of Type Strains, Phase IV (KMG-IV): sequencing the most valuable type-strain genomes for metagenomic binning, comparative biology and taxonomic classification.</title>
        <authorList>
            <person name="Goeker M."/>
        </authorList>
    </citation>
    <scope>NUCLEOTIDE SEQUENCE [LARGE SCALE GENOMIC DNA]</scope>
    <source>
        <strain evidence="1 2">DSM 100124</strain>
    </source>
</reference>
<gene>
    <name evidence="1" type="ORF">ABID52_001977</name>
</gene>
<evidence type="ECO:0000313" key="2">
    <source>
        <dbReference type="Proteomes" id="UP001549097"/>
    </source>
</evidence>
<evidence type="ECO:0008006" key="3">
    <source>
        <dbReference type="Google" id="ProtNLM"/>
    </source>
</evidence>
<dbReference type="InterPro" id="IPR032710">
    <property type="entry name" value="NTF2-like_dom_sf"/>
</dbReference>
<comment type="caution">
    <text evidence="1">The sequence shown here is derived from an EMBL/GenBank/DDBJ whole genome shotgun (WGS) entry which is preliminary data.</text>
</comment>
<evidence type="ECO:0000313" key="1">
    <source>
        <dbReference type="EMBL" id="MET3728396.1"/>
    </source>
</evidence>